<evidence type="ECO:0000259" key="1">
    <source>
        <dbReference type="Pfam" id="PF12697"/>
    </source>
</evidence>
<reference evidence="2 3" key="1">
    <citation type="submission" date="2019-10" db="EMBL/GenBank/DDBJ databases">
        <title>Glycomyces albidus sp. nov., a novel actinomycete isolated from rhizosphere soil of wheat (Triticum aestivum L.).</title>
        <authorList>
            <person name="Qian L."/>
        </authorList>
    </citation>
    <scope>NUCLEOTIDE SEQUENCE [LARGE SCALE GENOMIC DNA]</scope>
    <source>
        <strain evidence="2 3">NEAU-7082</strain>
    </source>
</reference>
<dbReference type="EMBL" id="WIAO01000007">
    <property type="protein sequence ID" value="MQM25491.1"/>
    <property type="molecule type" value="Genomic_DNA"/>
</dbReference>
<keyword evidence="2" id="KW-0378">Hydrolase</keyword>
<sequence>MTAHRRSPLSAATAAALVLLLGATDFIAAWFSRPEQRDAFVALARGLDFDETHERLADVQAPTLIVWGAADSWIPSTQAQGLAERIPEATAEVLEGCGHNVHEDCPGPVIRLLTDFLAA</sequence>
<dbReference type="AlphaFoldDB" id="A0A6L5G7A1"/>
<keyword evidence="3" id="KW-1185">Reference proteome</keyword>
<dbReference type="SUPFAM" id="SSF53474">
    <property type="entry name" value="alpha/beta-Hydrolases"/>
    <property type="match status" value="1"/>
</dbReference>
<dbReference type="GO" id="GO:0016787">
    <property type="term" value="F:hydrolase activity"/>
    <property type="evidence" value="ECO:0007669"/>
    <property type="project" value="UniProtKB-KW"/>
</dbReference>
<dbReference type="InterPro" id="IPR029058">
    <property type="entry name" value="AB_hydrolase_fold"/>
</dbReference>
<gene>
    <name evidence="2" type="ORF">GFD30_07895</name>
</gene>
<dbReference type="Proteomes" id="UP000477750">
    <property type="component" value="Unassembled WGS sequence"/>
</dbReference>
<comment type="caution">
    <text evidence="2">The sequence shown here is derived from an EMBL/GenBank/DDBJ whole genome shotgun (WGS) entry which is preliminary data.</text>
</comment>
<protein>
    <submittedName>
        <fullName evidence="2">Alpha/beta fold hydrolase</fullName>
    </submittedName>
</protein>
<dbReference type="PANTHER" id="PTHR43689:SF8">
    <property type="entry name" value="ALPHA_BETA-HYDROLASES SUPERFAMILY PROTEIN"/>
    <property type="match status" value="1"/>
</dbReference>
<dbReference type="PANTHER" id="PTHR43689">
    <property type="entry name" value="HYDROLASE"/>
    <property type="match status" value="1"/>
</dbReference>
<dbReference type="Pfam" id="PF12697">
    <property type="entry name" value="Abhydrolase_6"/>
    <property type="match status" value="1"/>
</dbReference>
<proteinExistence type="predicted"/>
<evidence type="ECO:0000313" key="2">
    <source>
        <dbReference type="EMBL" id="MQM25491.1"/>
    </source>
</evidence>
<name>A0A6L5G7A1_9ACTN</name>
<feature type="domain" description="AB hydrolase-1" evidence="1">
    <location>
        <begin position="20"/>
        <end position="111"/>
    </location>
</feature>
<organism evidence="2 3">
    <name type="scientific">Glycomyces albidus</name>
    <dbReference type="NCBI Taxonomy" id="2656774"/>
    <lineage>
        <taxon>Bacteria</taxon>
        <taxon>Bacillati</taxon>
        <taxon>Actinomycetota</taxon>
        <taxon>Actinomycetes</taxon>
        <taxon>Glycomycetales</taxon>
        <taxon>Glycomycetaceae</taxon>
        <taxon>Glycomyces</taxon>
    </lineage>
</organism>
<dbReference type="InterPro" id="IPR000073">
    <property type="entry name" value="AB_hydrolase_1"/>
</dbReference>
<dbReference type="RefSeq" id="WP_153024655.1">
    <property type="nucleotide sequence ID" value="NZ_WIAO01000007.1"/>
</dbReference>
<evidence type="ECO:0000313" key="3">
    <source>
        <dbReference type="Proteomes" id="UP000477750"/>
    </source>
</evidence>
<accession>A0A6L5G7A1</accession>
<dbReference type="Gene3D" id="3.40.50.1820">
    <property type="entry name" value="alpha/beta hydrolase"/>
    <property type="match status" value="1"/>
</dbReference>